<dbReference type="PIRSF" id="PIRSF000804">
    <property type="entry name" value="DNA_pol_III_b"/>
    <property type="match status" value="1"/>
</dbReference>
<accession>V6DGW4</accession>
<dbReference type="GO" id="GO:0009360">
    <property type="term" value="C:DNA polymerase III complex"/>
    <property type="evidence" value="ECO:0007669"/>
    <property type="project" value="InterPro"/>
</dbReference>
<evidence type="ECO:0000256" key="3">
    <source>
        <dbReference type="ARBA" id="ARBA00022490"/>
    </source>
</evidence>
<dbReference type="KEGG" id="dpb:BABL1_gene_867"/>
<comment type="function">
    <text evidence="9">Confers DNA tethering and processivity to DNA polymerases and other proteins. Acts as a clamp, forming a ring around DNA (a reaction catalyzed by the clamp-loading complex) which diffuses in an ATP-independent manner freely and bidirectionally along dsDNA. Initially characterized for its ability to contact the catalytic subunit of DNA polymerase III (Pol III), a complex, multichain enzyme responsible for most of the replicative synthesis in bacteria; Pol III exhibits 3'-5' exonuclease proofreading activity. The beta chain is required for initiation of replication as well as for processivity of DNA replication.</text>
</comment>
<dbReference type="InterPro" id="IPR022637">
    <property type="entry name" value="DNA_polIII_beta_cen"/>
</dbReference>
<dbReference type="PANTHER" id="PTHR30478:SF0">
    <property type="entry name" value="BETA SLIDING CLAMP"/>
    <property type="match status" value="1"/>
</dbReference>
<keyword evidence="6 9" id="KW-0235">DNA replication</keyword>
<dbReference type="EMBL" id="HG793133">
    <property type="protein sequence ID" value="CDK30173.1"/>
    <property type="molecule type" value="Genomic_DNA"/>
</dbReference>
<keyword evidence="8" id="KW-0238">DNA-binding</keyword>
<dbReference type="Proteomes" id="UP000018769">
    <property type="component" value="Chromosome I"/>
</dbReference>
<dbReference type="RefSeq" id="WP_023790988.1">
    <property type="nucleotide sequence ID" value="NC_023003.1"/>
</dbReference>
<evidence type="ECO:0000256" key="5">
    <source>
        <dbReference type="ARBA" id="ARBA00022695"/>
    </source>
</evidence>
<keyword evidence="14" id="KW-1185">Reference proteome</keyword>
<dbReference type="InterPro" id="IPR001001">
    <property type="entry name" value="DNA_polIII_beta"/>
</dbReference>
<dbReference type="HOGENOM" id="CLU_038149_2_1_7"/>
<dbReference type="SUPFAM" id="SSF55979">
    <property type="entry name" value="DNA clamp"/>
    <property type="match status" value="3"/>
</dbReference>
<evidence type="ECO:0000313" key="13">
    <source>
        <dbReference type="EMBL" id="CDK30173.1"/>
    </source>
</evidence>
<dbReference type="CDD" id="cd00140">
    <property type="entry name" value="beta_clamp"/>
    <property type="match status" value="1"/>
</dbReference>
<dbReference type="InterPro" id="IPR022635">
    <property type="entry name" value="DNA_polIII_beta_C"/>
</dbReference>
<dbReference type="Gene3D" id="3.10.150.10">
    <property type="entry name" value="DNA Polymerase III, subunit A, domain 2"/>
    <property type="match status" value="1"/>
</dbReference>
<feature type="domain" description="DNA polymerase III beta sliding clamp C-terminal" evidence="12">
    <location>
        <begin position="258"/>
        <end position="368"/>
    </location>
</feature>
<dbReference type="Pfam" id="PF00712">
    <property type="entry name" value="DNA_pol3_beta"/>
    <property type="match status" value="1"/>
</dbReference>
<dbReference type="eggNOG" id="COG0592">
    <property type="taxonomic scope" value="Bacteria"/>
</dbReference>
<keyword evidence="5 9" id="KW-0548">Nucleotidyltransferase</keyword>
<name>V6DGW4_9BACT</name>
<evidence type="ECO:0000256" key="8">
    <source>
        <dbReference type="ARBA" id="ARBA00023125"/>
    </source>
</evidence>
<feature type="domain" description="DNA polymerase III beta sliding clamp central" evidence="11">
    <location>
        <begin position="131"/>
        <end position="244"/>
    </location>
</feature>
<evidence type="ECO:0000259" key="11">
    <source>
        <dbReference type="Pfam" id="PF02767"/>
    </source>
</evidence>
<keyword evidence="3 9" id="KW-0963">Cytoplasm</keyword>
<evidence type="ECO:0000256" key="1">
    <source>
        <dbReference type="ARBA" id="ARBA00004496"/>
    </source>
</evidence>
<dbReference type="GO" id="GO:0008408">
    <property type="term" value="F:3'-5' exonuclease activity"/>
    <property type="evidence" value="ECO:0007669"/>
    <property type="project" value="InterPro"/>
</dbReference>
<dbReference type="InterPro" id="IPR046938">
    <property type="entry name" value="DNA_clamp_sf"/>
</dbReference>
<comment type="similarity">
    <text evidence="2 9">Belongs to the beta sliding clamp family.</text>
</comment>
<evidence type="ECO:0000256" key="2">
    <source>
        <dbReference type="ARBA" id="ARBA00010752"/>
    </source>
</evidence>
<organism evidence="13 14">
    <name type="scientific">Candidatus Babela massiliensis</name>
    <dbReference type="NCBI Taxonomy" id="673862"/>
    <lineage>
        <taxon>Bacteria</taxon>
        <taxon>Candidatus Babelota</taxon>
        <taxon>Candidatus Babeliae</taxon>
        <taxon>Candidatus Babeliales</taxon>
        <taxon>Candidatus Babeliaceae</taxon>
        <taxon>Candidatus Babela</taxon>
    </lineage>
</organism>
<feature type="domain" description="DNA polymerase III beta sliding clamp N-terminal" evidence="10">
    <location>
        <begin position="4"/>
        <end position="121"/>
    </location>
</feature>
<evidence type="ECO:0000256" key="4">
    <source>
        <dbReference type="ARBA" id="ARBA00022679"/>
    </source>
</evidence>
<reference evidence="13 14" key="1">
    <citation type="journal article" date="2015" name="Biol. Direct">
        <title>Babela massiliensis, a representative of a widespread bacterial phylum with unusual adaptations to parasitism in amoebae.</title>
        <authorList>
            <person name="Pagnier I."/>
            <person name="Yutin N."/>
            <person name="Croce O."/>
            <person name="Makarova K.S."/>
            <person name="Wolf Y.I."/>
            <person name="Benamar S."/>
            <person name="Raoult D."/>
            <person name="Koonin E.V."/>
            <person name="La Scola B."/>
        </authorList>
    </citation>
    <scope>NUCLEOTIDE SEQUENCE [LARGE SCALE GENOMIC DNA]</scope>
    <source>
        <strain evidence="14">BABL1</strain>
    </source>
</reference>
<keyword evidence="4 9" id="KW-0808">Transferase</keyword>
<dbReference type="InterPro" id="IPR022634">
    <property type="entry name" value="DNA_polIII_beta_N"/>
</dbReference>
<dbReference type="Gene3D" id="3.70.10.10">
    <property type="match status" value="1"/>
</dbReference>
<dbReference type="NCBIfam" id="TIGR00663">
    <property type="entry name" value="dnan"/>
    <property type="match status" value="1"/>
</dbReference>
<evidence type="ECO:0000313" key="14">
    <source>
        <dbReference type="Proteomes" id="UP000018769"/>
    </source>
</evidence>
<evidence type="ECO:0000256" key="9">
    <source>
        <dbReference type="PIRNR" id="PIRNR000804"/>
    </source>
</evidence>
<evidence type="ECO:0000256" key="6">
    <source>
        <dbReference type="ARBA" id="ARBA00022705"/>
    </source>
</evidence>
<dbReference type="Pfam" id="PF02767">
    <property type="entry name" value="DNA_pol3_beta_2"/>
    <property type="match status" value="1"/>
</dbReference>
<protein>
    <recommendedName>
        <fullName evidence="9">Beta sliding clamp</fullName>
    </recommendedName>
</protein>
<dbReference type="GO" id="GO:0003887">
    <property type="term" value="F:DNA-directed DNA polymerase activity"/>
    <property type="evidence" value="ECO:0007669"/>
    <property type="project" value="UniProtKB-UniRule"/>
</dbReference>
<comment type="subunit">
    <text evidence="9">Forms a ring-shaped head-to-tail homodimer around DNA.</text>
</comment>
<dbReference type="GO" id="GO:0003677">
    <property type="term" value="F:DNA binding"/>
    <property type="evidence" value="ECO:0007669"/>
    <property type="project" value="UniProtKB-UniRule"/>
</dbReference>
<evidence type="ECO:0000259" key="12">
    <source>
        <dbReference type="Pfam" id="PF02768"/>
    </source>
</evidence>
<dbReference type="SMART" id="SM00480">
    <property type="entry name" value="POL3Bc"/>
    <property type="match status" value="1"/>
</dbReference>
<dbReference type="AlphaFoldDB" id="V6DGW4"/>
<comment type="subcellular location">
    <subcellularLocation>
        <location evidence="1 9">Cytoplasm</location>
    </subcellularLocation>
</comment>
<dbReference type="Pfam" id="PF02768">
    <property type="entry name" value="DNA_pol3_beta_3"/>
    <property type="match status" value="1"/>
</dbReference>
<evidence type="ECO:0000256" key="7">
    <source>
        <dbReference type="ARBA" id="ARBA00022932"/>
    </source>
</evidence>
<proteinExistence type="inferred from homology"/>
<keyword evidence="7 9" id="KW-0239">DNA-directed DNA polymerase</keyword>
<dbReference type="STRING" id="673862.BABL1_gene_867"/>
<dbReference type="GO" id="GO:0005737">
    <property type="term" value="C:cytoplasm"/>
    <property type="evidence" value="ECO:0007669"/>
    <property type="project" value="UniProtKB-SubCell"/>
</dbReference>
<evidence type="ECO:0000259" key="10">
    <source>
        <dbReference type="Pfam" id="PF00712"/>
    </source>
</evidence>
<dbReference type="OrthoDB" id="8421503at2"/>
<dbReference type="GO" id="GO:0006271">
    <property type="term" value="P:DNA strand elongation involved in DNA replication"/>
    <property type="evidence" value="ECO:0007669"/>
    <property type="project" value="TreeGrafter"/>
</dbReference>
<gene>
    <name evidence="13" type="primary">dnaN</name>
    <name evidence="13" type="ORF">BABL1_gene_867</name>
</gene>
<sequence>MEKKFTIDQKSLLSLLSSMQPICSKRTAIDATSSILFQVGHKELILKSTDLEISLQSSCSLIESSFGEPESFLVPGRRIFDVVKELQGPIYCSLTKQQLNLQSSSFSLSLNIKEAEEFPAFPERIENLMHLDANVLLSMLESVVFLIPQNNANPALNGLFLEIKDNSLFMTTTDGHSLAQICSFNTKYQGNKSWLLPRRAVYELKKILETSQDKNIFLGICSNQLVFSGELFNFFTKLLADQFPHYQTILDKSTFYPASIDRSMFLKTLKRSACLLSGQFVPTSFYFEDKLLKVAINNKEVGSLDEQISLTQALPLKVDIKFFAPYLLNGLQAFNNEQIQFYLKSSLSPIIFEHENDQNRITYLVMPVSPSIN</sequence>
<dbReference type="PANTHER" id="PTHR30478">
    <property type="entry name" value="DNA POLYMERASE III SUBUNIT BETA"/>
    <property type="match status" value="1"/>
</dbReference>